<evidence type="ECO:0000256" key="1">
    <source>
        <dbReference type="ARBA" id="ARBA00022737"/>
    </source>
</evidence>
<dbReference type="EMBL" id="VNJI01000067">
    <property type="protein sequence ID" value="TVY01880.1"/>
    <property type="molecule type" value="Genomic_DNA"/>
</dbReference>
<name>A0A559JPU2_9BACL</name>
<reference evidence="4 5" key="1">
    <citation type="submission" date="2019-07" db="EMBL/GenBank/DDBJ databases">
        <authorList>
            <person name="Kim J."/>
        </authorList>
    </citation>
    <scope>NUCLEOTIDE SEQUENCE [LARGE SCALE GENOMIC DNA]</scope>
    <source>
        <strain evidence="4 5">JC52</strain>
    </source>
</reference>
<dbReference type="PANTHER" id="PTHR24198">
    <property type="entry name" value="ANKYRIN REPEAT AND PROTEIN KINASE DOMAIN-CONTAINING PROTEIN"/>
    <property type="match status" value="1"/>
</dbReference>
<comment type="caution">
    <text evidence="4">The sequence shown here is derived from an EMBL/GenBank/DDBJ whole genome shotgun (WGS) entry which is preliminary data.</text>
</comment>
<evidence type="ECO:0000256" key="3">
    <source>
        <dbReference type="PROSITE-ProRule" id="PRU00023"/>
    </source>
</evidence>
<dbReference type="SUPFAM" id="SSF48403">
    <property type="entry name" value="Ankyrin repeat"/>
    <property type="match status" value="1"/>
</dbReference>
<dbReference type="OrthoDB" id="2826662at2"/>
<dbReference type="Pfam" id="PF00023">
    <property type="entry name" value="Ank"/>
    <property type="match status" value="1"/>
</dbReference>
<dbReference type="InterPro" id="IPR036770">
    <property type="entry name" value="Ankyrin_rpt-contain_sf"/>
</dbReference>
<dbReference type="PANTHER" id="PTHR24198:SF165">
    <property type="entry name" value="ANKYRIN REPEAT-CONTAINING PROTEIN-RELATED"/>
    <property type="match status" value="1"/>
</dbReference>
<sequence>MEFIYDDDTLAIEVVGAIRTGDTESLGVHLAAHPQLVHLGIVSRDRKSCPTPQARTLLHIATDWPGHYPNGAAIIRMLVDAGANVNARFTGPHTETPLHWAASNDDIDALDALLDAGADIEAPGAGRVSRQDQVIVAFWCACHGGQPSSVEYLLHRGADLSWASDWDGLTPLDAAKRSEAHDLVQWLIRQGAKSADELR</sequence>
<keyword evidence="5" id="KW-1185">Reference proteome</keyword>
<keyword evidence="2 3" id="KW-0040">ANK repeat</keyword>
<gene>
    <name evidence="4" type="ORF">FPZ49_32045</name>
</gene>
<dbReference type="SMART" id="SM00248">
    <property type="entry name" value="ANK"/>
    <property type="match status" value="4"/>
</dbReference>
<keyword evidence="1" id="KW-0677">Repeat</keyword>
<dbReference type="RefSeq" id="WP_144854379.1">
    <property type="nucleotide sequence ID" value="NZ_VNJI01000067.1"/>
</dbReference>
<evidence type="ECO:0000313" key="5">
    <source>
        <dbReference type="Proteomes" id="UP000317036"/>
    </source>
</evidence>
<evidence type="ECO:0000256" key="2">
    <source>
        <dbReference type="ARBA" id="ARBA00023043"/>
    </source>
</evidence>
<dbReference type="PROSITE" id="PS50088">
    <property type="entry name" value="ANK_REPEAT"/>
    <property type="match status" value="1"/>
</dbReference>
<protein>
    <submittedName>
        <fullName evidence="4">Ankyrin repeat domain-containing protein</fullName>
    </submittedName>
</protein>
<dbReference type="Gene3D" id="1.25.40.20">
    <property type="entry name" value="Ankyrin repeat-containing domain"/>
    <property type="match status" value="1"/>
</dbReference>
<dbReference type="Proteomes" id="UP000317036">
    <property type="component" value="Unassembled WGS sequence"/>
</dbReference>
<evidence type="ECO:0000313" key="4">
    <source>
        <dbReference type="EMBL" id="TVY01880.1"/>
    </source>
</evidence>
<dbReference type="Pfam" id="PF12796">
    <property type="entry name" value="Ank_2"/>
    <property type="match status" value="1"/>
</dbReference>
<proteinExistence type="predicted"/>
<feature type="repeat" description="ANK" evidence="3">
    <location>
        <begin position="93"/>
        <end position="125"/>
    </location>
</feature>
<dbReference type="AlphaFoldDB" id="A0A559JPU2"/>
<dbReference type="PROSITE" id="PS50297">
    <property type="entry name" value="ANK_REP_REGION"/>
    <property type="match status" value="1"/>
</dbReference>
<organism evidence="4 5">
    <name type="scientific">Paenibacillus cremeus</name>
    <dbReference type="NCBI Taxonomy" id="2163881"/>
    <lineage>
        <taxon>Bacteria</taxon>
        <taxon>Bacillati</taxon>
        <taxon>Bacillota</taxon>
        <taxon>Bacilli</taxon>
        <taxon>Bacillales</taxon>
        <taxon>Paenibacillaceae</taxon>
        <taxon>Paenibacillus</taxon>
    </lineage>
</organism>
<dbReference type="InterPro" id="IPR002110">
    <property type="entry name" value="Ankyrin_rpt"/>
</dbReference>
<accession>A0A559JPU2</accession>